<feature type="region of interest" description="Disordered" evidence="1">
    <location>
        <begin position="275"/>
        <end position="318"/>
    </location>
</feature>
<feature type="compositionally biased region" description="Low complexity" evidence="1">
    <location>
        <begin position="374"/>
        <end position="393"/>
    </location>
</feature>
<feature type="compositionally biased region" description="Polar residues" evidence="1">
    <location>
        <begin position="524"/>
        <end position="561"/>
    </location>
</feature>
<evidence type="ECO:0000313" key="2">
    <source>
        <dbReference type="Proteomes" id="UP000887574"/>
    </source>
</evidence>
<feature type="region of interest" description="Disordered" evidence="1">
    <location>
        <begin position="101"/>
        <end position="128"/>
    </location>
</feature>
<feature type="compositionally biased region" description="Basic and acidic residues" evidence="1">
    <location>
        <begin position="196"/>
        <end position="206"/>
    </location>
</feature>
<dbReference type="Proteomes" id="UP000887574">
    <property type="component" value="Unplaced"/>
</dbReference>
<feature type="region of interest" description="Disordered" evidence="1">
    <location>
        <begin position="158"/>
        <end position="262"/>
    </location>
</feature>
<reference evidence="3" key="1">
    <citation type="submission" date="2022-11" db="UniProtKB">
        <authorList>
            <consortium name="WormBaseParasite"/>
        </authorList>
    </citation>
    <scope>IDENTIFICATION</scope>
</reference>
<feature type="region of interest" description="Disordered" evidence="1">
    <location>
        <begin position="352"/>
        <end position="400"/>
    </location>
</feature>
<proteinExistence type="predicted"/>
<evidence type="ECO:0000313" key="3">
    <source>
        <dbReference type="WBParaSite" id="jg18263"/>
    </source>
</evidence>
<name>A0A915DBV1_9BILA</name>
<feature type="region of interest" description="Disordered" evidence="1">
    <location>
        <begin position="524"/>
        <end position="564"/>
    </location>
</feature>
<feature type="compositionally biased region" description="Basic and acidic residues" evidence="1">
    <location>
        <begin position="358"/>
        <end position="370"/>
    </location>
</feature>
<organism evidence="2 3">
    <name type="scientific">Ditylenchus dipsaci</name>
    <dbReference type="NCBI Taxonomy" id="166011"/>
    <lineage>
        <taxon>Eukaryota</taxon>
        <taxon>Metazoa</taxon>
        <taxon>Ecdysozoa</taxon>
        <taxon>Nematoda</taxon>
        <taxon>Chromadorea</taxon>
        <taxon>Rhabditida</taxon>
        <taxon>Tylenchina</taxon>
        <taxon>Tylenchomorpha</taxon>
        <taxon>Sphaerularioidea</taxon>
        <taxon>Anguinidae</taxon>
        <taxon>Anguininae</taxon>
        <taxon>Ditylenchus</taxon>
    </lineage>
</organism>
<feature type="compositionally biased region" description="Basic and acidic residues" evidence="1">
    <location>
        <begin position="229"/>
        <end position="243"/>
    </location>
</feature>
<dbReference type="WBParaSite" id="jg18263">
    <property type="protein sequence ID" value="jg18263"/>
    <property type="gene ID" value="jg18263"/>
</dbReference>
<keyword evidence="2" id="KW-1185">Reference proteome</keyword>
<evidence type="ECO:0000256" key="1">
    <source>
        <dbReference type="SAM" id="MobiDB-lite"/>
    </source>
</evidence>
<dbReference type="AlphaFoldDB" id="A0A915DBV1"/>
<accession>A0A915DBV1</accession>
<feature type="compositionally biased region" description="Polar residues" evidence="1">
    <location>
        <begin position="171"/>
        <end position="187"/>
    </location>
</feature>
<sequence length="576" mass="63721">MSFLSIHHPAMSEVVEHHKHNNQYNNHVDQEDHQVIHKQEHHQHLKMDIPSITTENNDEAEMKDEAELNKISAQLVDEILQPQLNGHHESSIQQIKTEFTHKSEDVAESQASLPQTPPTPPPTHESFNLETNQVDTTLDNDAESSISPSSVDFVKVEEMTSASSPEKLDLTSESPDQVHEQVNSGSTEAHAVEQSYHVEEPVDKPVENQVVEEAAKVTEEQEEVQASEETVHSPAEELVEKPAESQAAEQPVNTQVTEEPEVVESQMVEEPIVVEEHPVQETQPEVKAVEQEQPVAEPEVVEHHVEEETTVVVEPVPAAEMDHQVPEKTAEPEVIEPHVEEVTAAAVKHQEISAPMEGESHEKVPEKTSEPEIVEVQQQEQPPAVEKPAVSEPVVEEPVEDEPVHKLSIESMHAEPLVKDEPEPLKEELLNPHVVEQVKVPEVNPLPVDLAYEMTHVKITAQPIEAQNHPISEPAIVVSVPVEDAKNDQQEPILLVVEDTTKATEVIPPEQVAPALAQIQEQVNTAPPTASATPQVEVAQSTSALEESAQNTSGSSKNSTLPRRYLDAARKRCTIL</sequence>
<feature type="compositionally biased region" description="Polar residues" evidence="1">
    <location>
        <begin position="247"/>
        <end position="257"/>
    </location>
</feature>
<protein>
    <submittedName>
        <fullName evidence="3">Uncharacterized protein</fullName>
    </submittedName>
</protein>